<gene>
    <name evidence="1" type="ORF">L2716_00505</name>
</gene>
<dbReference type="EMBL" id="JAKIJS010000001">
    <property type="protein sequence ID" value="MCF6136187.1"/>
    <property type="molecule type" value="Genomic_DNA"/>
</dbReference>
<name>A0ABS9GTM1_9BACL</name>
<sequence length="242" mass="28230">MDSQVKRELNEWEKKILKRSPLYKRAANKIQKQINQRIPEKVHNVVTNSIMHMIKATLTGTEYTTKRPPLLGKTLQERDGLLLERKEAYKKTAMAEGAGTGAGGILWGLADFPLLVGIKMRFLFESARIYGYDTRNDQERIFLLHIFLLAFSSDDIRKETYVAIKNWEQTKEKWATKESIQDYDWRTFQITYRDHIDLAKMLQMVPGFGAIVGAYVNYHFLDQLGETAMNCYRLRYLHEKGD</sequence>
<evidence type="ECO:0000313" key="1">
    <source>
        <dbReference type="EMBL" id="MCF6136187.1"/>
    </source>
</evidence>
<dbReference type="Pfam" id="PF12787">
    <property type="entry name" value="EcsC"/>
    <property type="match status" value="1"/>
</dbReference>
<dbReference type="PANTHER" id="PTHR41260">
    <property type="entry name" value="PROTEIN ECSC"/>
    <property type="match status" value="1"/>
</dbReference>
<dbReference type="PANTHER" id="PTHR41260:SF1">
    <property type="entry name" value="PROTEIN ECSC"/>
    <property type="match status" value="1"/>
</dbReference>
<proteinExistence type="predicted"/>
<evidence type="ECO:0000313" key="2">
    <source>
        <dbReference type="Proteomes" id="UP001649381"/>
    </source>
</evidence>
<dbReference type="InterPro" id="IPR024787">
    <property type="entry name" value="EcsC"/>
</dbReference>
<protein>
    <submittedName>
        <fullName evidence="1">EcsC family protein</fullName>
    </submittedName>
</protein>
<comment type="caution">
    <text evidence="1">The sequence shown here is derived from an EMBL/GenBank/DDBJ whole genome shotgun (WGS) entry which is preliminary data.</text>
</comment>
<dbReference type="Proteomes" id="UP001649381">
    <property type="component" value="Unassembled WGS sequence"/>
</dbReference>
<accession>A0ABS9GTM1</accession>
<keyword evidence="2" id="KW-1185">Reference proteome</keyword>
<organism evidence="1 2">
    <name type="scientific">Pseudalkalibacillus berkeleyi</name>
    <dbReference type="NCBI Taxonomy" id="1069813"/>
    <lineage>
        <taxon>Bacteria</taxon>
        <taxon>Bacillati</taxon>
        <taxon>Bacillota</taxon>
        <taxon>Bacilli</taxon>
        <taxon>Bacillales</taxon>
        <taxon>Fictibacillaceae</taxon>
        <taxon>Pseudalkalibacillus</taxon>
    </lineage>
</organism>
<reference evidence="1 2" key="1">
    <citation type="submission" date="2022-01" db="EMBL/GenBank/DDBJ databases">
        <title>Alkalihalobacillus sp. EGI L200015, a novel bacterium isolated from a salt lake sediment.</title>
        <authorList>
            <person name="Gao L."/>
            <person name="Fang B.-Z."/>
            <person name="Li W.-J."/>
        </authorList>
    </citation>
    <scope>NUCLEOTIDE SEQUENCE [LARGE SCALE GENOMIC DNA]</scope>
    <source>
        <strain evidence="1 2">KCTC 12718</strain>
    </source>
</reference>
<dbReference type="RefSeq" id="WP_236330450.1">
    <property type="nucleotide sequence ID" value="NZ_JAKIJS010000001.1"/>
</dbReference>